<sequence length="175" mass="19373">MTHQIFSPPRSKLALRLRLDPKTGYADGSWWPWSNDLSIELPQLLTQLSIDLGPIDRVTYRLGEWAPTSSRILFLNRLVHLGWSLLQPANTISVRGATGVHLTLLIVASSSESPFEQNTIADEATLGNAEIIAQLAPSDITGLTRWIDTFEAENQWDSDGGAQLAPVSRRARRTS</sequence>
<evidence type="ECO:0000313" key="1">
    <source>
        <dbReference type="EMBL" id="OHU19158.1"/>
    </source>
</evidence>
<dbReference type="RefSeq" id="WP_070939807.1">
    <property type="nucleotide sequence ID" value="NZ_MAEP01000001.1"/>
</dbReference>
<dbReference type="GeneID" id="57169507"/>
<dbReference type="EMBL" id="MLIK01000024">
    <property type="protein sequence ID" value="OHU19158.1"/>
    <property type="molecule type" value="Genomic_DNA"/>
</dbReference>
<accession>A0A1S1L8L8</accession>
<proteinExistence type="predicted"/>
<comment type="caution">
    <text evidence="1">The sequence shown here is derived from an EMBL/GenBank/DDBJ whole genome shotgun (WGS) entry which is preliminary data.</text>
</comment>
<dbReference type="AlphaFoldDB" id="A0A1S1L8L8"/>
<organism evidence="1 2">
    <name type="scientific">Mycobacteroides franklinii</name>
    <dbReference type="NCBI Taxonomy" id="948102"/>
    <lineage>
        <taxon>Bacteria</taxon>
        <taxon>Bacillati</taxon>
        <taxon>Actinomycetota</taxon>
        <taxon>Actinomycetes</taxon>
        <taxon>Mycobacteriales</taxon>
        <taxon>Mycobacteriaceae</taxon>
        <taxon>Mycobacteroides</taxon>
    </lineage>
</organism>
<evidence type="ECO:0000313" key="2">
    <source>
        <dbReference type="Proteomes" id="UP000179616"/>
    </source>
</evidence>
<gene>
    <name evidence="1" type="ORF">BKG76_22035</name>
</gene>
<reference evidence="1 2" key="1">
    <citation type="submission" date="2016-10" db="EMBL/GenBank/DDBJ databases">
        <title>Evaluation of Human, Veterinary and Environmental Mycobacterium chelonae Isolates by Core Genome Phylogenomic Analysis, Targeted Gene Comparison, and Anti-microbial Susceptibility Patterns: A Tale of Mistaken Identities.</title>
        <authorList>
            <person name="Fogelson S.B."/>
            <person name="Camus A.C."/>
            <person name="Lorenz W."/>
            <person name="Vasireddy R."/>
            <person name="Vasireddy S."/>
            <person name="Smith T."/>
            <person name="Brown-Elliott B.A."/>
            <person name="Wallace R.J.Jr."/>
            <person name="Hasan N.A."/>
            <person name="Reischl U."/>
            <person name="Sanchez S."/>
        </authorList>
    </citation>
    <scope>NUCLEOTIDE SEQUENCE [LARGE SCALE GENOMIC DNA]</scope>
    <source>
        <strain evidence="1 2">1559</strain>
    </source>
</reference>
<protein>
    <submittedName>
        <fullName evidence="1">Uncharacterized protein</fullName>
    </submittedName>
</protein>
<dbReference type="InterPro" id="IPR046036">
    <property type="entry name" value="DUF5994"/>
</dbReference>
<dbReference type="STRING" id="948102.BKG76_22035"/>
<name>A0A1S1L8L8_9MYCO</name>
<dbReference type="Proteomes" id="UP000179616">
    <property type="component" value="Unassembled WGS sequence"/>
</dbReference>
<dbReference type="OrthoDB" id="3785441at2"/>
<dbReference type="Pfam" id="PF19457">
    <property type="entry name" value="DUF5994"/>
    <property type="match status" value="1"/>
</dbReference>